<sequence>MRRLVRIAIAASAALLTTLAAGTPALAAGNVLTYGSNGGNAVAVGDTLTSGLKTGTTANLYSTATGTTGVKCTVSTFSARVTGNPLAPGTATETVTGHNFSSCSSNVVGTNGATVTVNNLPFASTVTSGNVVTITGTSTAPIQTTIVLSSIFGPITCVYRASNNTMTGTASDVDNSITFVNQQFVKYSGANTCFANGFFSATYAPVRDTTQTGSPLVFVN</sequence>
<reference evidence="2 3" key="1">
    <citation type="submission" date="2019-12" db="EMBL/GenBank/DDBJ databases">
        <title>Whole genome sequencing of endophytic Actinobacterium Micromonospora sp. MPMI6T.</title>
        <authorList>
            <person name="Evv R."/>
            <person name="Podile A.R."/>
        </authorList>
    </citation>
    <scope>NUCLEOTIDE SEQUENCE [LARGE SCALE GENOMIC DNA]</scope>
    <source>
        <strain evidence="2 3">MPMI6</strain>
    </source>
</reference>
<dbReference type="EMBL" id="WVUH01000203">
    <property type="protein sequence ID" value="MBO4208506.1"/>
    <property type="molecule type" value="Genomic_DNA"/>
</dbReference>
<dbReference type="Proteomes" id="UP000823521">
    <property type="component" value="Unassembled WGS sequence"/>
</dbReference>
<feature type="signal peptide" evidence="1">
    <location>
        <begin position="1"/>
        <end position="27"/>
    </location>
</feature>
<keyword evidence="3" id="KW-1185">Reference proteome</keyword>
<comment type="caution">
    <text evidence="2">The sequence shown here is derived from an EMBL/GenBank/DDBJ whole genome shotgun (WGS) entry which is preliminary data.</text>
</comment>
<feature type="chain" id="PRO_5046464374" evidence="1">
    <location>
        <begin position="28"/>
        <end position="220"/>
    </location>
</feature>
<evidence type="ECO:0000313" key="2">
    <source>
        <dbReference type="EMBL" id="MBO4208506.1"/>
    </source>
</evidence>
<evidence type="ECO:0000313" key="3">
    <source>
        <dbReference type="Proteomes" id="UP000823521"/>
    </source>
</evidence>
<organism evidence="2 3">
    <name type="scientific">Micromonospora echinofusca</name>
    <dbReference type="NCBI Taxonomy" id="47858"/>
    <lineage>
        <taxon>Bacteria</taxon>
        <taxon>Bacillati</taxon>
        <taxon>Actinomycetota</taxon>
        <taxon>Actinomycetes</taxon>
        <taxon>Micromonosporales</taxon>
        <taxon>Micromonosporaceae</taxon>
        <taxon>Micromonospora</taxon>
    </lineage>
</organism>
<accession>A0ABS3VVD7</accession>
<gene>
    <name evidence="2" type="ORF">GSF22_21195</name>
</gene>
<protein>
    <submittedName>
        <fullName evidence="2">Tat pathway signal sequence domain protein</fullName>
    </submittedName>
</protein>
<proteinExistence type="predicted"/>
<evidence type="ECO:0000256" key="1">
    <source>
        <dbReference type="SAM" id="SignalP"/>
    </source>
</evidence>
<keyword evidence="1" id="KW-0732">Signal</keyword>
<name>A0ABS3VVD7_MICEH</name>